<keyword evidence="3" id="KW-1003">Cell membrane</keyword>
<proteinExistence type="inferred from homology"/>
<dbReference type="AlphaFoldDB" id="A0A091CUY3"/>
<dbReference type="EMBL" id="KN124268">
    <property type="protein sequence ID" value="KFO21853.1"/>
    <property type="molecule type" value="Genomic_DNA"/>
</dbReference>
<gene>
    <name evidence="5" type="ORF">H920_16737</name>
</gene>
<keyword evidence="6" id="KW-1185">Reference proteome</keyword>
<dbReference type="InterPro" id="IPR002090">
    <property type="entry name" value="NHE-6/7/9"/>
</dbReference>
<evidence type="ECO:0000256" key="1">
    <source>
        <dbReference type="ARBA" id="ARBA00004651"/>
    </source>
</evidence>
<comment type="similarity">
    <text evidence="2">Belongs to the monovalent cation:proton antiporter 1 (CPA1) transporter (TC 2.A.36) family.</text>
</comment>
<dbReference type="GO" id="GO:0006885">
    <property type="term" value="P:regulation of pH"/>
    <property type="evidence" value="ECO:0007669"/>
    <property type="project" value="InterPro"/>
</dbReference>
<dbReference type="GO" id="GO:0005886">
    <property type="term" value="C:plasma membrane"/>
    <property type="evidence" value="ECO:0007669"/>
    <property type="project" value="UniProtKB-SubCell"/>
</dbReference>
<keyword evidence="3" id="KW-0472">Membrane</keyword>
<feature type="region of interest" description="Disordered" evidence="4">
    <location>
        <begin position="95"/>
        <end position="123"/>
    </location>
</feature>
<evidence type="ECO:0000313" key="5">
    <source>
        <dbReference type="EMBL" id="KFO21853.1"/>
    </source>
</evidence>
<evidence type="ECO:0000256" key="3">
    <source>
        <dbReference type="ARBA" id="ARBA00022475"/>
    </source>
</evidence>
<accession>A0A091CUY3</accession>
<protein>
    <submittedName>
        <fullName evidence="5">Sodium/hydrogen exchanger 9</fullName>
    </submittedName>
</protein>
<name>A0A091CUY3_FUKDA</name>
<dbReference type="PRINTS" id="PR01088">
    <property type="entry name" value="NAHEXCHNGR6"/>
</dbReference>
<dbReference type="GO" id="GO:0015385">
    <property type="term" value="F:sodium:proton antiporter activity"/>
    <property type="evidence" value="ECO:0007669"/>
    <property type="project" value="InterPro"/>
</dbReference>
<evidence type="ECO:0000256" key="4">
    <source>
        <dbReference type="SAM" id="MobiDB-lite"/>
    </source>
</evidence>
<sequence>MGNEFYDKEANNSDKSVTKAESARLFRMWYGFDHKYLKPILTHSGPPLTSTLPEWCGPLSRLLTSPQAYGEQLKEDDADCIVNQDELAMTFQEQTSIPCSPSPGPVVDQKASPQTPSKENIYEGDLGLGGYELKLEQTLGQSQMN</sequence>
<reference evidence="5 6" key="1">
    <citation type="submission" date="2013-11" db="EMBL/GenBank/DDBJ databases">
        <title>The Damaraland mole rat (Fukomys damarensis) genome and evolution of African mole rats.</title>
        <authorList>
            <person name="Gladyshev V.N."/>
            <person name="Fang X."/>
        </authorList>
    </citation>
    <scope>NUCLEOTIDE SEQUENCE [LARGE SCALE GENOMIC DNA]</scope>
    <source>
        <tissue evidence="5">Liver</tissue>
    </source>
</reference>
<evidence type="ECO:0000256" key="2">
    <source>
        <dbReference type="ARBA" id="ARBA00007367"/>
    </source>
</evidence>
<organism evidence="5 6">
    <name type="scientific">Fukomys damarensis</name>
    <name type="common">Damaraland mole rat</name>
    <name type="synonym">Cryptomys damarensis</name>
    <dbReference type="NCBI Taxonomy" id="885580"/>
    <lineage>
        <taxon>Eukaryota</taxon>
        <taxon>Metazoa</taxon>
        <taxon>Chordata</taxon>
        <taxon>Craniata</taxon>
        <taxon>Vertebrata</taxon>
        <taxon>Euteleostomi</taxon>
        <taxon>Mammalia</taxon>
        <taxon>Eutheria</taxon>
        <taxon>Euarchontoglires</taxon>
        <taxon>Glires</taxon>
        <taxon>Rodentia</taxon>
        <taxon>Hystricomorpha</taxon>
        <taxon>Bathyergidae</taxon>
        <taxon>Fukomys</taxon>
    </lineage>
</organism>
<evidence type="ECO:0000313" key="6">
    <source>
        <dbReference type="Proteomes" id="UP000028990"/>
    </source>
</evidence>
<comment type="subcellular location">
    <subcellularLocation>
        <location evidence="1">Cell membrane</location>
        <topology evidence="1">Multi-pass membrane protein</topology>
    </subcellularLocation>
</comment>
<dbReference type="Proteomes" id="UP000028990">
    <property type="component" value="Unassembled WGS sequence"/>
</dbReference>